<protein>
    <submittedName>
        <fullName evidence="2">F-box protein CPR30</fullName>
    </submittedName>
</protein>
<dbReference type="InterPro" id="IPR036047">
    <property type="entry name" value="F-box-like_dom_sf"/>
</dbReference>
<dbReference type="EMBL" id="JBFOLK010000006">
    <property type="protein sequence ID" value="KAL2503495.1"/>
    <property type="molecule type" value="Genomic_DNA"/>
</dbReference>
<dbReference type="SUPFAM" id="SSF81383">
    <property type="entry name" value="F-box domain"/>
    <property type="match status" value="1"/>
</dbReference>
<evidence type="ECO:0000313" key="3">
    <source>
        <dbReference type="Proteomes" id="UP001604336"/>
    </source>
</evidence>
<gene>
    <name evidence="2" type="ORF">Adt_19116</name>
</gene>
<sequence>MSDEGSLMNLASHIIVDIFSRLPAITVINCKLVCKKWLSLISTPEFANLHLSRSTLGLVIFRYKSFAAEVCRIFEFEDDLDHNDLHFKFELSMSLGISRGAAVHIVSINDFVCLHNFECEYDALYIHNPITREHVALLVLDWLVEYSSQVTYVFGISTISGHWPSIPKSECHVYTFGTGTWRGIGGVPFAYNYHSHGLFFNGNLPWVIQDLEGSELISCFDVEKESFQPSSFPFPGKRHKRTLHNLGFLTGCLCLCDNTSDSEIVIWFMKEYGLNKSWIKEFVIS</sequence>
<comment type="caution">
    <text evidence="2">The sequence shown here is derived from an EMBL/GenBank/DDBJ whole genome shotgun (WGS) entry which is preliminary data.</text>
</comment>
<reference evidence="3" key="1">
    <citation type="submission" date="2024-07" db="EMBL/GenBank/DDBJ databases">
        <title>Two chromosome-level genome assemblies of Korean endemic species Abeliophyllum distichum and Forsythia ovata (Oleaceae).</title>
        <authorList>
            <person name="Jang H."/>
        </authorList>
    </citation>
    <scope>NUCLEOTIDE SEQUENCE [LARGE SCALE GENOMIC DNA]</scope>
</reference>
<dbReference type="Proteomes" id="UP001604336">
    <property type="component" value="Unassembled WGS sequence"/>
</dbReference>
<dbReference type="AlphaFoldDB" id="A0ABD1SS31"/>
<evidence type="ECO:0000259" key="1">
    <source>
        <dbReference type="PROSITE" id="PS50181"/>
    </source>
</evidence>
<name>A0ABD1SS31_9LAMI</name>
<dbReference type="InterPro" id="IPR013187">
    <property type="entry name" value="F-box-assoc_dom_typ3"/>
</dbReference>
<organism evidence="2 3">
    <name type="scientific">Abeliophyllum distichum</name>
    <dbReference type="NCBI Taxonomy" id="126358"/>
    <lineage>
        <taxon>Eukaryota</taxon>
        <taxon>Viridiplantae</taxon>
        <taxon>Streptophyta</taxon>
        <taxon>Embryophyta</taxon>
        <taxon>Tracheophyta</taxon>
        <taxon>Spermatophyta</taxon>
        <taxon>Magnoliopsida</taxon>
        <taxon>eudicotyledons</taxon>
        <taxon>Gunneridae</taxon>
        <taxon>Pentapetalae</taxon>
        <taxon>asterids</taxon>
        <taxon>lamiids</taxon>
        <taxon>Lamiales</taxon>
        <taxon>Oleaceae</taxon>
        <taxon>Forsythieae</taxon>
        <taxon>Abeliophyllum</taxon>
    </lineage>
</organism>
<dbReference type="Pfam" id="PF00646">
    <property type="entry name" value="F-box"/>
    <property type="match status" value="1"/>
</dbReference>
<dbReference type="PANTHER" id="PTHR31672">
    <property type="entry name" value="BNACNNG10540D PROTEIN"/>
    <property type="match status" value="1"/>
</dbReference>
<feature type="domain" description="F-box" evidence="1">
    <location>
        <begin position="4"/>
        <end position="49"/>
    </location>
</feature>
<dbReference type="PROSITE" id="PS50181">
    <property type="entry name" value="FBOX"/>
    <property type="match status" value="1"/>
</dbReference>
<dbReference type="Gene3D" id="1.20.1280.50">
    <property type="match status" value="1"/>
</dbReference>
<dbReference type="InterPro" id="IPR017451">
    <property type="entry name" value="F-box-assoc_interact_dom"/>
</dbReference>
<keyword evidence="3" id="KW-1185">Reference proteome</keyword>
<dbReference type="Pfam" id="PF08268">
    <property type="entry name" value="FBA_3"/>
    <property type="match status" value="1"/>
</dbReference>
<dbReference type="NCBIfam" id="TIGR01640">
    <property type="entry name" value="F_box_assoc_1"/>
    <property type="match status" value="1"/>
</dbReference>
<dbReference type="PANTHER" id="PTHR31672:SF13">
    <property type="entry name" value="F-BOX PROTEIN CPR30-LIKE"/>
    <property type="match status" value="1"/>
</dbReference>
<dbReference type="SMART" id="SM00256">
    <property type="entry name" value="FBOX"/>
    <property type="match status" value="1"/>
</dbReference>
<dbReference type="InterPro" id="IPR001810">
    <property type="entry name" value="F-box_dom"/>
</dbReference>
<evidence type="ECO:0000313" key="2">
    <source>
        <dbReference type="EMBL" id="KAL2503495.1"/>
    </source>
</evidence>
<dbReference type="InterPro" id="IPR050796">
    <property type="entry name" value="SCF_F-box_component"/>
</dbReference>
<proteinExistence type="predicted"/>
<accession>A0ABD1SS31</accession>